<evidence type="ECO:0000313" key="3">
    <source>
        <dbReference type="EMBL" id="PVH92381.1"/>
    </source>
</evidence>
<keyword evidence="4" id="KW-1185">Reference proteome</keyword>
<accession>A0A2V1D2Y2</accession>
<feature type="transmembrane region" description="Helical" evidence="2">
    <location>
        <begin position="205"/>
        <end position="223"/>
    </location>
</feature>
<gene>
    <name evidence="3" type="ORF">DM02DRAFT_635402</name>
</gene>
<feature type="transmembrane region" description="Helical" evidence="2">
    <location>
        <begin position="6"/>
        <end position="27"/>
    </location>
</feature>
<feature type="transmembrane region" description="Helical" evidence="2">
    <location>
        <begin position="132"/>
        <end position="153"/>
    </location>
</feature>
<feature type="region of interest" description="Disordered" evidence="1">
    <location>
        <begin position="239"/>
        <end position="296"/>
    </location>
</feature>
<feature type="transmembrane region" description="Helical" evidence="2">
    <location>
        <begin position="76"/>
        <end position="95"/>
    </location>
</feature>
<feature type="transmembrane region" description="Helical" evidence="2">
    <location>
        <begin position="39"/>
        <end position="64"/>
    </location>
</feature>
<organism evidence="3 4">
    <name type="scientific">Periconia macrospinosa</name>
    <dbReference type="NCBI Taxonomy" id="97972"/>
    <lineage>
        <taxon>Eukaryota</taxon>
        <taxon>Fungi</taxon>
        <taxon>Dikarya</taxon>
        <taxon>Ascomycota</taxon>
        <taxon>Pezizomycotina</taxon>
        <taxon>Dothideomycetes</taxon>
        <taxon>Pleosporomycetidae</taxon>
        <taxon>Pleosporales</taxon>
        <taxon>Massarineae</taxon>
        <taxon>Periconiaceae</taxon>
        <taxon>Periconia</taxon>
    </lineage>
</organism>
<protein>
    <submittedName>
        <fullName evidence="3">Uncharacterized protein</fullName>
    </submittedName>
</protein>
<feature type="compositionally biased region" description="Polar residues" evidence="1">
    <location>
        <begin position="271"/>
        <end position="289"/>
    </location>
</feature>
<feature type="transmembrane region" description="Helical" evidence="2">
    <location>
        <begin position="174"/>
        <end position="193"/>
    </location>
</feature>
<keyword evidence="2" id="KW-0472">Membrane</keyword>
<evidence type="ECO:0000256" key="2">
    <source>
        <dbReference type="SAM" id="Phobius"/>
    </source>
</evidence>
<proteinExistence type="predicted"/>
<dbReference type="Proteomes" id="UP000244855">
    <property type="component" value="Unassembled WGS sequence"/>
</dbReference>
<name>A0A2V1D2Y2_9PLEO</name>
<reference evidence="3 4" key="1">
    <citation type="journal article" date="2018" name="Sci. Rep.">
        <title>Comparative genomics provides insights into the lifestyle and reveals functional heterogeneity of dark septate endophytic fungi.</title>
        <authorList>
            <person name="Knapp D.G."/>
            <person name="Nemeth J.B."/>
            <person name="Barry K."/>
            <person name="Hainaut M."/>
            <person name="Henrissat B."/>
            <person name="Johnson J."/>
            <person name="Kuo A."/>
            <person name="Lim J.H.P."/>
            <person name="Lipzen A."/>
            <person name="Nolan M."/>
            <person name="Ohm R.A."/>
            <person name="Tamas L."/>
            <person name="Grigoriev I.V."/>
            <person name="Spatafora J.W."/>
            <person name="Nagy L.G."/>
            <person name="Kovacs G.M."/>
        </authorList>
    </citation>
    <scope>NUCLEOTIDE SEQUENCE [LARGE SCALE GENOMIC DNA]</scope>
    <source>
        <strain evidence="3 4">DSE2036</strain>
    </source>
</reference>
<feature type="transmembrane region" description="Helical" evidence="2">
    <location>
        <begin position="107"/>
        <end position="126"/>
    </location>
</feature>
<keyword evidence="2" id="KW-1133">Transmembrane helix</keyword>
<keyword evidence="2" id="KW-0812">Transmembrane</keyword>
<dbReference type="AlphaFoldDB" id="A0A2V1D2Y2"/>
<sequence length="296" mass="33259">MDRSEILFYGFSFLFYFVVFCLSPFLCRKDLALQQRPRYEKYVSTILGGVTMLFSGFSIVTTAISIRADIWWDEIIIAWMLHLFAFTNLTLRKLCRTLRCFHTDTSCVWVSWVAIPFCAPDLFYATPHVIPGIIYFTALRAGFLSIITAAVALQSYLKTGNGSAKELMKEFVTFIAVAGCAQLSGALLIYIRTVNGHQSKDVRQYVVLACIFAQIFAVTPILIHKHVLEPIRRHIQQEEVPSQQSLQSIVSTTRPRASENSGEAWLGPEVPSQQSPTASTAQPRASESSGDAWVWN</sequence>
<evidence type="ECO:0000256" key="1">
    <source>
        <dbReference type="SAM" id="MobiDB-lite"/>
    </source>
</evidence>
<dbReference type="EMBL" id="KZ805688">
    <property type="protein sequence ID" value="PVH92381.1"/>
    <property type="molecule type" value="Genomic_DNA"/>
</dbReference>
<feature type="compositionally biased region" description="Polar residues" evidence="1">
    <location>
        <begin position="239"/>
        <end position="261"/>
    </location>
</feature>
<evidence type="ECO:0000313" key="4">
    <source>
        <dbReference type="Proteomes" id="UP000244855"/>
    </source>
</evidence>